<dbReference type="AlphaFoldDB" id="A0A511H9I9"/>
<name>A0A511H9I9_9BACT</name>
<feature type="compositionally biased region" description="Basic residues" evidence="1">
    <location>
        <begin position="130"/>
        <end position="148"/>
    </location>
</feature>
<proteinExistence type="predicted"/>
<sequence>MTEGRERERLAPETRQRLPVALAIREQLLDGDFALQHLVQASVHQGHATTSQLSEYAVGTNLPMTNGLRSRGHGAQAIEAIAQRRWGECGRAPPGRVRAFMSWPRTMKARLLLPVLALFTFSGCFHHHHYDSRPPKSKKSKRSSKHCHPSQYWDGTECKHKGKGKGARKHDGR</sequence>
<feature type="region of interest" description="Disordered" evidence="1">
    <location>
        <begin position="130"/>
        <end position="173"/>
    </location>
</feature>
<feature type="compositionally biased region" description="Basic residues" evidence="1">
    <location>
        <begin position="160"/>
        <end position="173"/>
    </location>
</feature>
<evidence type="ECO:0000313" key="2">
    <source>
        <dbReference type="EMBL" id="GEL70104.1"/>
    </source>
</evidence>
<gene>
    <name evidence="2" type="ORF">MVI01_18880</name>
</gene>
<organism evidence="2 3">
    <name type="scientific">Myxococcus virescens</name>
    <dbReference type="NCBI Taxonomy" id="83456"/>
    <lineage>
        <taxon>Bacteria</taxon>
        <taxon>Pseudomonadati</taxon>
        <taxon>Myxococcota</taxon>
        <taxon>Myxococcia</taxon>
        <taxon>Myxococcales</taxon>
        <taxon>Cystobacterineae</taxon>
        <taxon>Myxococcaceae</taxon>
        <taxon>Myxococcus</taxon>
    </lineage>
</organism>
<evidence type="ECO:0000313" key="3">
    <source>
        <dbReference type="Proteomes" id="UP000321224"/>
    </source>
</evidence>
<comment type="caution">
    <text evidence="2">The sequence shown here is derived from an EMBL/GenBank/DDBJ whole genome shotgun (WGS) entry which is preliminary data.</text>
</comment>
<reference evidence="2 3" key="1">
    <citation type="submission" date="2019-07" db="EMBL/GenBank/DDBJ databases">
        <title>Whole genome shotgun sequence of Myxococcus virescens NBRC 100334.</title>
        <authorList>
            <person name="Hosoyama A."/>
            <person name="Uohara A."/>
            <person name="Ohji S."/>
            <person name="Ichikawa N."/>
        </authorList>
    </citation>
    <scope>NUCLEOTIDE SEQUENCE [LARGE SCALE GENOMIC DNA]</scope>
    <source>
        <strain evidence="2 3">NBRC 100334</strain>
    </source>
</reference>
<evidence type="ECO:0000256" key="1">
    <source>
        <dbReference type="SAM" id="MobiDB-lite"/>
    </source>
</evidence>
<dbReference type="EMBL" id="BJVY01000008">
    <property type="protein sequence ID" value="GEL70104.1"/>
    <property type="molecule type" value="Genomic_DNA"/>
</dbReference>
<protein>
    <submittedName>
        <fullName evidence="2">Uncharacterized protein</fullName>
    </submittedName>
</protein>
<dbReference type="Proteomes" id="UP000321224">
    <property type="component" value="Unassembled WGS sequence"/>
</dbReference>
<accession>A0A511H9I9</accession>